<proteinExistence type="predicted"/>
<dbReference type="AlphaFoldDB" id="A0A0F9CVQ7"/>
<dbReference type="CDD" id="cd06223">
    <property type="entry name" value="PRTases_typeI"/>
    <property type="match status" value="1"/>
</dbReference>
<dbReference type="GO" id="GO:0046100">
    <property type="term" value="P:hypoxanthine metabolic process"/>
    <property type="evidence" value="ECO:0007669"/>
    <property type="project" value="TreeGrafter"/>
</dbReference>
<gene>
    <name evidence="2" type="ORF">LCGC14_2563160</name>
</gene>
<dbReference type="EMBL" id="LAZR01042362">
    <property type="protein sequence ID" value="KKL09706.1"/>
    <property type="molecule type" value="Genomic_DNA"/>
</dbReference>
<dbReference type="InterPro" id="IPR029057">
    <property type="entry name" value="PRTase-like"/>
</dbReference>
<dbReference type="PANTHER" id="PTHR43340">
    <property type="entry name" value="HYPOXANTHINE-GUANINE PHOSPHORIBOSYLTRANSFERASE"/>
    <property type="match status" value="1"/>
</dbReference>
<evidence type="ECO:0000313" key="2">
    <source>
        <dbReference type="EMBL" id="KKL09706.1"/>
    </source>
</evidence>
<feature type="domain" description="Phosphoribosyltransferase" evidence="1">
    <location>
        <begin position="30"/>
        <end position="111"/>
    </location>
</feature>
<protein>
    <recommendedName>
        <fullName evidence="1">Phosphoribosyltransferase domain-containing protein</fullName>
    </recommendedName>
</protein>
<dbReference type="GO" id="GO:0000287">
    <property type="term" value="F:magnesium ion binding"/>
    <property type="evidence" value="ECO:0007669"/>
    <property type="project" value="TreeGrafter"/>
</dbReference>
<name>A0A0F9CVQ7_9ZZZZ</name>
<dbReference type="Gene3D" id="3.40.50.2020">
    <property type="match status" value="1"/>
</dbReference>
<evidence type="ECO:0000259" key="1">
    <source>
        <dbReference type="Pfam" id="PF00156"/>
    </source>
</evidence>
<dbReference type="InterPro" id="IPR050408">
    <property type="entry name" value="HGPRT"/>
</dbReference>
<dbReference type="GO" id="GO:0006178">
    <property type="term" value="P:guanine salvage"/>
    <property type="evidence" value="ECO:0007669"/>
    <property type="project" value="TreeGrafter"/>
</dbReference>
<dbReference type="GO" id="GO:0032263">
    <property type="term" value="P:GMP salvage"/>
    <property type="evidence" value="ECO:0007669"/>
    <property type="project" value="TreeGrafter"/>
</dbReference>
<reference evidence="2" key="1">
    <citation type="journal article" date="2015" name="Nature">
        <title>Complex archaea that bridge the gap between prokaryotes and eukaryotes.</title>
        <authorList>
            <person name="Spang A."/>
            <person name="Saw J.H."/>
            <person name="Jorgensen S.L."/>
            <person name="Zaremba-Niedzwiedzka K."/>
            <person name="Martijn J."/>
            <person name="Lind A.E."/>
            <person name="van Eijk R."/>
            <person name="Schleper C."/>
            <person name="Guy L."/>
            <person name="Ettema T.J."/>
        </authorList>
    </citation>
    <scope>NUCLEOTIDE SEQUENCE</scope>
</reference>
<sequence>MSIARADIQMRVVDLAREIEFYPLDRAVIVLKGALHFGSDLLRHIHNPPEGHGGIDLPVEFLTVSTYSGKKRAREPKILSRTFEDVSGQRILLIEDIVDSGFTVAAVQRDLELLGA</sequence>
<dbReference type="GO" id="GO:0005829">
    <property type="term" value="C:cytosol"/>
    <property type="evidence" value="ECO:0007669"/>
    <property type="project" value="TreeGrafter"/>
</dbReference>
<accession>A0A0F9CVQ7</accession>
<dbReference type="Pfam" id="PF00156">
    <property type="entry name" value="Pribosyltran"/>
    <property type="match status" value="1"/>
</dbReference>
<comment type="caution">
    <text evidence="2">The sequence shown here is derived from an EMBL/GenBank/DDBJ whole genome shotgun (WGS) entry which is preliminary data.</text>
</comment>
<dbReference type="GO" id="GO:0032264">
    <property type="term" value="P:IMP salvage"/>
    <property type="evidence" value="ECO:0007669"/>
    <property type="project" value="TreeGrafter"/>
</dbReference>
<organism evidence="2">
    <name type="scientific">marine sediment metagenome</name>
    <dbReference type="NCBI Taxonomy" id="412755"/>
    <lineage>
        <taxon>unclassified sequences</taxon>
        <taxon>metagenomes</taxon>
        <taxon>ecological metagenomes</taxon>
    </lineage>
</organism>
<dbReference type="SUPFAM" id="SSF53271">
    <property type="entry name" value="PRTase-like"/>
    <property type="match status" value="1"/>
</dbReference>
<dbReference type="GO" id="GO:0004422">
    <property type="term" value="F:hypoxanthine phosphoribosyltransferase activity"/>
    <property type="evidence" value="ECO:0007669"/>
    <property type="project" value="TreeGrafter"/>
</dbReference>
<dbReference type="InterPro" id="IPR000836">
    <property type="entry name" value="PRTase_dom"/>
</dbReference>
<feature type="non-terminal residue" evidence="2">
    <location>
        <position position="116"/>
    </location>
</feature>
<dbReference type="PANTHER" id="PTHR43340:SF1">
    <property type="entry name" value="HYPOXANTHINE PHOSPHORIBOSYLTRANSFERASE"/>
    <property type="match status" value="1"/>
</dbReference>